<proteinExistence type="inferred from homology"/>
<evidence type="ECO:0000256" key="8">
    <source>
        <dbReference type="ARBA" id="ARBA00023146"/>
    </source>
</evidence>
<evidence type="ECO:0000256" key="10">
    <source>
        <dbReference type="ARBA" id="ARBA00044054"/>
    </source>
</evidence>
<dbReference type="InterPro" id="IPR020751">
    <property type="entry name" value="aa-tRNA-synth_I_codon-bd_sub2"/>
</dbReference>
<dbReference type="PANTHER" id="PTHR43311:SF2">
    <property type="entry name" value="GLUTAMATE--TRNA LIGASE, MITOCHONDRIAL-RELATED"/>
    <property type="match status" value="1"/>
</dbReference>
<dbReference type="InterPro" id="IPR001412">
    <property type="entry name" value="aa-tRNA-synth_I_CS"/>
</dbReference>
<dbReference type="InterPro" id="IPR004527">
    <property type="entry name" value="Glu-tRNA-ligase_bac/mito"/>
</dbReference>
<dbReference type="Gene3D" id="1.10.10.350">
    <property type="match status" value="1"/>
</dbReference>
<dbReference type="PRINTS" id="PR00987">
    <property type="entry name" value="TRNASYNTHGLU"/>
</dbReference>
<dbReference type="Proteomes" id="UP000549394">
    <property type="component" value="Unassembled WGS sequence"/>
</dbReference>
<evidence type="ECO:0000256" key="11">
    <source>
        <dbReference type="ARBA" id="ARBA00044142"/>
    </source>
</evidence>
<keyword evidence="21" id="KW-1185">Reference proteome</keyword>
<dbReference type="OrthoDB" id="428822at2759"/>
<protein>
    <recommendedName>
        <fullName evidence="11">Nondiscriminating glutamyl-tRNA synthetase EARS2, mitochondrial</fullName>
        <ecNumber evidence="3">6.1.1.17</ecNumber>
        <ecNumber evidence="10">6.1.1.24</ecNumber>
    </recommendedName>
    <alternativeName>
        <fullName evidence="13">Glutamate--tRNA(Gln) ligase EARS2, mitochondrial</fullName>
    </alternativeName>
    <alternativeName>
        <fullName evidence="9">Glutamyl-tRNA synthetase</fullName>
    </alternativeName>
    <alternativeName>
        <fullName evidence="12">Mitochondrial glutamyl-tRNA synthetase</fullName>
    </alternativeName>
</protein>
<dbReference type="GO" id="GO:0008270">
    <property type="term" value="F:zinc ion binding"/>
    <property type="evidence" value="ECO:0007669"/>
    <property type="project" value="InterPro"/>
</dbReference>
<evidence type="ECO:0000256" key="2">
    <source>
        <dbReference type="ARBA" id="ARBA00007894"/>
    </source>
</evidence>
<dbReference type="NCBIfam" id="TIGR00464">
    <property type="entry name" value="gltX_bact"/>
    <property type="match status" value="1"/>
</dbReference>
<evidence type="ECO:0000256" key="16">
    <source>
        <dbReference type="ARBA" id="ARBA00047689"/>
    </source>
</evidence>
<evidence type="ECO:0000256" key="12">
    <source>
        <dbReference type="ARBA" id="ARBA00044251"/>
    </source>
</evidence>
<evidence type="ECO:0000256" key="1">
    <source>
        <dbReference type="ARBA" id="ARBA00004173"/>
    </source>
</evidence>
<gene>
    <name evidence="20" type="ORF">DGYR_LOCUS7073</name>
</gene>
<dbReference type="InterPro" id="IPR014729">
    <property type="entry name" value="Rossmann-like_a/b/a_fold"/>
</dbReference>
<dbReference type="AlphaFoldDB" id="A0A7I8VSQ6"/>
<evidence type="ECO:0000256" key="17">
    <source>
        <dbReference type="RuleBase" id="RU363037"/>
    </source>
</evidence>
<comment type="similarity">
    <text evidence="2">Belongs to the class-I aminoacyl-tRNA synthetase family. Glutamate--tRNA ligase type 1 subfamily.</text>
</comment>
<evidence type="ECO:0000259" key="19">
    <source>
        <dbReference type="Pfam" id="PF19269"/>
    </source>
</evidence>
<accession>A0A7I8VSQ6</accession>
<reference evidence="20 21" key="1">
    <citation type="submission" date="2020-08" db="EMBL/GenBank/DDBJ databases">
        <authorList>
            <person name="Hejnol A."/>
        </authorList>
    </citation>
    <scope>NUCLEOTIDE SEQUENCE [LARGE SCALE GENOMIC DNA]</scope>
</reference>
<evidence type="ECO:0000256" key="14">
    <source>
        <dbReference type="ARBA" id="ARBA00047366"/>
    </source>
</evidence>
<dbReference type="InterPro" id="IPR000924">
    <property type="entry name" value="Glu/Gln-tRNA-synth"/>
</dbReference>
<dbReference type="GO" id="GO:0006424">
    <property type="term" value="P:glutamyl-tRNA aminoacylation"/>
    <property type="evidence" value="ECO:0007669"/>
    <property type="project" value="InterPro"/>
</dbReference>
<dbReference type="GO" id="GO:0005524">
    <property type="term" value="F:ATP binding"/>
    <property type="evidence" value="ECO:0007669"/>
    <property type="project" value="UniProtKB-KW"/>
</dbReference>
<dbReference type="EC" id="6.1.1.24" evidence="10"/>
<evidence type="ECO:0000259" key="18">
    <source>
        <dbReference type="Pfam" id="PF00749"/>
    </source>
</evidence>
<dbReference type="SUPFAM" id="SSF52374">
    <property type="entry name" value="Nucleotidylyl transferase"/>
    <property type="match status" value="1"/>
</dbReference>
<feature type="domain" description="Aminoacyl-tRNA synthetase class I anticodon-binding" evidence="19">
    <location>
        <begin position="396"/>
        <end position="522"/>
    </location>
</feature>
<comment type="catalytic activity">
    <reaction evidence="15">
        <text>tRNA(Glx) + L-glutamate + ATP = L-glutamyl-tRNA(Glx) + AMP + diphosphate</text>
        <dbReference type="Rhea" id="RHEA:18397"/>
        <dbReference type="Rhea" id="RHEA-COMP:9713"/>
        <dbReference type="Rhea" id="RHEA-COMP:9716"/>
        <dbReference type="ChEBI" id="CHEBI:29985"/>
        <dbReference type="ChEBI" id="CHEBI:30616"/>
        <dbReference type="ChEBI" id="CHEBI:33019"/>
        <dbReference type="ChEBI" id="CHEBI:78442"/>
        <dbReference type="ChEBI" id="CHEBI:78520"/>
        <dbReference type="ChEBI" id="CHEBI:456215"/>
        <dbReference type="EC" id="6.1.1.24"/>
    </reaction>
    <physiologicalReaction direction="left-to-right" evidence="15">
        <dbReference type="Rhea" id="RHEA:18398"/>
    </physiologicalReaction>
</comment>
<dbReference type="HAMAP" id="MF_00022">
    <property type="entry name" value="Glu_tRNA_synth_type1"/>
    <property type="match status" value="1"/>
</dbReference>
<evidence type="ECO:0000256" key="5">
    <source>
        <dbReference type="ARBA" id="ARBA00022741"/>
    </source>
</evidence>
<comment type="catalytic activity">
    <reaction evidence="14">
        <text>tRNA(Glu) + L-glutamate + ATP = L-glutamyl-tRNA(Glu) + AMP + diphosphate</text>
        <dbReference type="Rhea" id="RHEA:23540"/>
        <dbReference type="Rhea" id="RHEA-COMP:9663"/>
        <dbReference type="Rhea" id="RHEA-COMP:9680"/>
        <dbReference type="ChEBI" id="CHEBI:29985"/>
        <dbReference type="ChEBI" id="CHEBI:30616"/>
        <dbReference type="ChEBI" id="CHEBI:33019"/>
        <dbReference type="ChEBI" id="CHEBI:78442"/>
        <dbReference type="ChEBI" id="CHEBI:78520"/>
        <dbReference type="ChEBI" id="CHEBI:456215"/>
        <dbReference type="EC" id="6.1.1.17"/>
    </reaction>
    <physiologicalReaction direction="left-to-right" evidence="14">
        <dbReference type="Rhea" id="RHEA:23541"/>
    </physiologicalReaction>
</comment>
<dbReference type="PROSITE" id="PS00178">
    <property type="entry name" value="AA_TRNA_LIGASE_I"/>
    <property type="match status" value="1"/>
</dbReference>
<dbReference type="InterPro" id="IPR033910">
    <property type="entry name" value="GluRS_core"/>
</dbReference>
<keyword evidence="4 17" id="KW-0436">Ligase</keyword>
<dbReference type="InterPro" id="IPR045462">
    <property type="entry name" value="aa-tRNA-synth_I_cd-bd"/>
</dbReference>
<dbReference type="InterPro" id="IPR049940">
    <property type="entry name" value="GluQ/Sye"/>
</dbReference>
<evidence type="ECO:0000256" key="4">
    <source>
        <dbReference type="ARBA" id="ARBA00022598"/>
    </source>
</evidence>
<dbReference type="InterPro" id="IPR008925">
    <property type="entry name" value="aa_tRNA-synth_I_cd-bd_sf"/>
</dbReference>
<evidence type="ECO:0000313" key="21">
    <source>
        <dbReference type="Proteomes" id="UP000549394"/>
    </source>
</evidence>
<dbReference type="GO" id="GO:0004818">
    <property type="term" value="F:glutamate-tRNA ligase activity"/>
    <property type="evidence" value="ECO:0007669"/>
    <property type="project" value="UniProtKB-EC"/>
</dbReference>
<evidence type="ECO:0000256" key="6">
    <source>
        <dbReference type="ARBA" id="ARBA00022840"/>
    </source>
</evidence>
<dbReference type="EMBL" id="CAJFCJ010000009">
    <property type="protein sequence ID" value="CAD5118746.1"/>
    <property type="molecule type" value="Genomic_DNA"/>
</dbReference>
<comment type="catalytic activity">
    <reaction evidence="16">
        <text>tRNA(Gln) + L-glutamate + ATP = L-glutamyl-tRNA(Gln) + AMP + diphosphate</text>
        <dbReference type="Rhea" id="RHEA:64612"/>
        <dbReference type="Rhea" id="RHEA-COMP:9662"/>
        <dbReference type="Rhea" id="RHEA-COMP:9684"/>
        <dbReference type="ChEBI" id="CHEBI:29985"/>
        <dbReference type="ChEBI" id="CHEBI:30616"/>
        <dbReference type="ChEBI" id="CHEBI:33019"/>
        <dbReference type="ChEBI" id="CHEBI:78442"/>
        <dbReference type="ChEBI" id="CHEBI:78520"/>
        <dbReference type="ChEBI" id="CHEBI:456215"/>
    </reaction>
    <physiologicalReaction direction="left-to-right" evidence="16">
        <dbReference type="Rhea" id="RHEA:64613"/>
    </physiologicalReaction>
</comment>
<keyword evidence="5 17" id="KW-0547">Nucleotide-binding</keyword>
<evidence type="ECO:0000256" key="13">
    <source>
        <dbReference type="ARBA" id="ARBA00044313"/>
    </source>
</evidence>
<dbReference type="CDD" id="cd00808">
    <property type="entry name" value="GluRS_core"/>
    <property type="match status" value="1"/>
</dbReference>
<dbReference type="FunFam" id="3.40.50.620:FF:000045">
    <property type="entry name" value="Glutamate--tRNA ligase, mitochondrial"/>
    <property type="match status" value="1"/>
</dbReference>
<keyword evidence="6 17" id="KW-0067">ATP-binding</keyword>
<feature type="domain" description="Glutamyl/glutaminyl-tRNA synthetase class Ib catalytic" evidence="18">
    <location>
        <begin position="34"/>
        <end position="350"/>
    </location>
</feature>
<evidence type="ECO:0000256" key="3">
    <source>
        <dbReference type="ARBA" id="ARBA00012835"/>
    </source>
</evidence>
<dbReference type="GO" id="GO:0000049">
    <property type="term" value="F:tRNA binding"/>
    <property type="evidence" value="ECO:0007669"/>
    <property type="project" value="InterPro"/>
</dbReference>
<evidence type="ECO:0000256" key="9">
    <source>
        <dbReference type="ARBA" id="ARBA00030865"/>
    </source>
</evidence>
<keyword evidence="7 17" id="KW-0648">Protein biosynthesis</keyword>
<organism evidence="20 21">
    <name type="scientific">Dimorphilus gyrociliatus</name>
    <dbReference type="NCBI Taxonomy" id="2664684"/>
    <lineage>
        <taxon>Eukaryota</taxon>
        <taxon>Metazoa</taxon>
        <taxon>Spiralia</taxon>
        <taxon>Lophotrochozoa</taxon>
        <taxon>Annelida</taxon>
        <taxon>Polychaeta</taxon>
        <taxon>Polychaeta incertae sedis</taxon>
        <taxon>Dinophilidae</taxon>
        <taxon>Dimorphilus</taxon>
    </lineage>
</organism>
<comment type="subcellular location">
    <subcellularLocation>
        <location evidence="1">Mitochondrion</location>
    </subcellularLocation>
</comment>
<dbReference type="SUPFAM" id="SSF48163">
    <property type="entry name" value="An anticodon-binding domain of class I aminoacyl-tRNA synthetases"/>
    <property type="match status" value="1"/>
</dbReference>
<comment type="caution">
    <text evidence="20">The sequence shown here is derived from an EMBL/GenBank/DDBJ whole genome shotgun (WGS) entry which is preliminary data.</text>
</comment>
<dbReference type="EC" id="6.1.1.17" evidence="3"/>
<dbReference type="PANTHER" id="PTHR43311">
    <property type="entry name" value="GLUTAMATE--TRNA LIGASE"/>
    <property type="match status" value="1"/>
</dbReference>
<keyword evidence="8 17" id="KW-0030">Aminoacyl-tRNA synthetase</keyword>
<evidence type="ECO:0000313" key="20">
    <source>
        <dbReference type="EMBL" id="CAD5118746.1"/>
    </source>
</evidence>
<dbReference type="InterPro" id="IPR020058">
    <property type="entry name" value="Glu/Gln-tRNA-synth_Ib_cat-dom"/>
</dbReference>
<evidence type="ECO:0000256" key="7">
    <source>
        <dbReference type="ARBA" id="ARBA00022917"/>
    </source>
</evidence>
<name>A0A7I8VSQ6_9ANNE</name>
<dbReference type="GO" id="GO:0050561">
    <property type="term" value="F:glutamate-tRNA(Gln) ligase activity"/>
    <property type="evidence" value="ECO:0007669"/>
    <property type="project" value="UniProtKB-EC"/>
</dbReference>
<dbReference type="Pfam" id="PF00749">
    <property type="entry name" value="tRNA-synt_1c"/>
    <property type="match status" value="1"/>
</dbReference>
<dbReference type="Pfam" id="PF19269">
    <property type="entry name" value="Anticodon_2"/>
    <property type="match status" value="1"/>
</dbReference>
<sequence length="527" mass="60615">MKLFCAKYLSKFLQYPRLKTQVYKFSTCSLTSQNVRVRFAPSPTGFLHLGGLRTALYNYLFAKSRNGKFLLRVEDTDQIRFVPGATEKLIDILNWAGIQIDEGPSIGGNRGPYIQSERIDLYHHYVNKLIKSGSAYHCFCSPKRLDLLRKEATRRGQTPGYDNKCRNLSRDEIERRKYNSEKFVIRFKVPDEMKPWNDEIFGLMKHNIKDEGDPVIVKADGFPTYHLANVVDDHLMEITHVLRGVEWQISTPKHIAMFEAFGWTPPHYAHLPLILNKDQTKMSKRQDDVHVEYYKERGYLSDTLIGLLTTGGGGFNTKNPEFMTINELTNKFDMKLIHKKSSRLQMDRLDEIQRFHFGQKLIDVKARETIVSEVRQIITAHFKNSSDLSNINSVELSDKYIGKILDWAKERITNINSLVSSEFLFLWSLPPTIPVDLSSQAAKKAIKDTLESISKLEDNKELDTVTLVKVLKTTSKLNNLKYPQYMKLLRSSLTGLKEGPSIAEVILILGIDQTKSRLEYALEAIER</sequence>
<dbReference type="Gene3D" id="3.40.50.620">
    <property type="entry name" value="HUPs"/>
    <property type="match status" value="1"/>
</dbReference>
<evidence type="ECO:0000256" key="15">
    <source>
        <dbReference type="ARBA" id="ARBA00047479"/>
    </source>
</evidence>
<dbReference type="GO" id="GO:0005739">
    <property type="term" value="C:mitochondrion"/>
    <property type="evidence" value="ECO:0007669"/>
    <property type="project" value="UniProtKB-SubCell"/>
</dbReference>